<dbReference type="SUPFAM" id="SSF51735">
    <property type="entry name" value="NAD(P)-binding Rossmann-fold domains"/>
    <property type="match status" value="1"/>
</dbReference>
<keyword evidence="3" id="KW-1185">Reference proteome</keyword>
<gene>
    <name evidence="2" type="ORF">K6K41_18280</name>
</gene>
<dbReference type="EMBL" id="CP081869">
    <property type="protein sequence ID" value="QZN98855.1"/>
    <property type="molecule type" value="Genomic_DNA"/>
</dbReference>
<dbReference type="Proteomes" id="UP000825701">
    <property type="component" value="Chromosome"/>
</dbReference>
<dbReference type="PANTHER" id="PTHR15020">
    <property type="entry name" value="FLAVIN REDUCTASE-RELATED"/>
    <property type="match status" value="1"/>
</dbReference>
<dbReference type="Gene3D" id="3.40.50.720">
    <property type="entry name" value="NAD(P)-binding Rossmann-like Domain"/>
    <property type="match status" value="1"/>
</dbReference>
<evidence type="ECO:0000313" key="3">
    <source>
        <dbReference type="Proteomes" id="UP000825701"/>
    </source>
</evidence>
<dbReference type="RefSeq" id="WP_261401843.1">
    <property type="nucleotide sequence ID" value="NZ_CP081869.1"/>
</dbReference>
<dbReference type="InterPro" id="IPR036291">
    <property type="entry name" value="NAD(P)-bd_dom_sf"/>
</dbReference>
<reference evidence="2" key="1">
    <citation type="submission" date="2021-08" db="EMBL/GenBank/DDBJ databases">
        <authorList>
            <person name="Zhang H."/>
            <person name="Xu M."/>
            <person name="Yu Z."/>
            <person name="Yang L."/>
            <person name="Cai Y."/>
        </authorList>
    </citation>
    <scope>NUCLEOTIDE SEQUENCE</scope>
    <source>
        <strain evidence="2">CHL1</strain>
    </source>
</reference>
<evidence type="ECO:0000313" key="2">
    <source>
        <dbReference type="EMBL" id="QZN98855.1"/>
    </source>
</evidence>
<sequence>MKTFIVGIAGNVGSRLAAKLAAHGDVVDGLYRRKEQGERLKALGVGATHGDLVAMSAEQLADAVSGSDTLVFSAGAAGEGGAAMTTAIDGEGLTKSIEAARLAGVSRFLLVSAFPEAGRHKQLSETFEHYMAVKKQADMELAESDLDWIILRPGTLTDDPGSGRIRIGPALTYGSVPRDDVAETLAALVHAPRISRRILELTEGETPVADAIVAL</sequence>
<dbReference type="KEGG" id="cmet:K6K41_18280"/>
<dbReference type="AlphaFoldDB" id="A0A9E6R601"/>
<name>A0A9E6R601_9HYPH</name>
<accession>A0A9E6R601</accession>
<feature type="domain" description="NAD(P)-binding" evidence="1">
    <location>
        <begin position="7"/>
        <end position="192"/>
    </location>
</feature>
<proteinExistence type="predicted"/>
<dbReference type="Pfam" id="PF13460">
    <property type="entry name" value="NAD_binding_10"/>
    <property type="match status" value="1"/>
</dbReference>
<evidence type="ECO:0000259" key="1">
    <source>
        <dbReference type="Pfam" id="PF13460"/>
    </source>
</evidence>
<dbReference type="InterPro" id="IPR016040">
    <property type="entry name" value="NAD(P)-bd_dom"/>
</dbReference>
<protein>
    <submittedName>
        <fullName evidence="2">NAD(P)H-binding protein</fullName>
    </submittedName>
</protein>
<organism evidence="2 3">
    <name type="scientific">Chenggangzhangella methanolivorans</name>
    <dbReference type="NCBI Taxonomy" id="1437009"/>
    <lineage>
        <taxon>Bacteria</taxon>
        <taxon>Pseudomonadati</taxon>
        <taxon>Pseudomonadota</taxon>
        <taxon>Alphaproteobacteria</taxon>
        <taxon>Hyphomicrobiales</taxon>
        <taxon>Methylopilaceae</taxon>
        <taxon>Chenggangzhangella</taxon>
    </lineage>
</organism>
<dbReference type="PANTHER" id="PTHR15020:SF50">
    <property type="entry name" value="UPF0659 PROTEIN YMR090W"/>
    <property type="match status" value="1"/>
</dbReference>